<reference evidence="3" key="1">
    <citation type="journal article" date="2006" name="PLoS Biol.">
        <title>Macronuclear genome sequence of the ciliate Tetrahymena thermophila, a model eukaryote.</title>
        <authorList>
            <person name="Eisen J.A."/>
            <person name="Coyne R.S."/>
            <person name="Wu M."/>
            <person name="Wu D."/>
            <person name="Thiagarajan M."/>
            <person name="Wortman J.R."/>
            <person name="Badger J.H."/>
            <person name="Ren Q."/>
            <person name="Amedeo P."/>
            <person name="Jones K.M."/>
            <person name="Tallon L.J."/>
            <person name="Delcher A.L."/>
            <person name="Salzberg S.L."/>
            <person name="Silva J.C."/>
            <person name="Haas B.J."/>
            <person name="Majoros W.H."/>
            <person name="Farzad M."/>
            <person name="Carlton J.M."/>
            <person name="Smith R.K. Jr."/>
            <person name="Garg J."/>
            <person name="Pearlman R.E."/>
            <person name="Karrer K.M."/>
            <person name="Sun L."/>
            <person name="Manning G."/>
            <person name="Elde N.C."/>
            <person name="Turkewitz A.P."/>
            <person name="Asai D.J."/>
            <person name="Wilkes D.E."/>
            <person name="Wang Y."/>
            <person name="Cai H."/>
            <person name="Collins K."/>
            <person name="Stewart B.A."/>
            <person name="Lee S.R."/>
            <person name="Wilamowska K."/>
            <person name="Weinberg Z."/>
            <person name="Ruzzo W.L."/>
            <person name="Wloga D."/>
            <person name="Gaertig J."/>
            <person name="Frankel J."/>
            <person name="Tsao C.-C."/>
            <person name="Gorovsky M.A."/>
            <person name="Keeling P.J."/>
            <person name="Waller R.F."/>
            <person name="Patron N.J."/>
            <person name="Cherry J.M."/>
            <person name="Stover N.A."/>
            <person name="Krieger C.J."/>
            <person name="del Toro C."/>
            <person name="Ryder H.F."/>
            <person name="Williamson S.C."/>
            <person name="Barbeau R.A."/>
            <person name="Hamilton E.P."/>
            <person name="Orias E."/>
        </authorList>
    </citation>
    <scope>NUCLEOTIDE SEQUENCE [LARGE SCALE GENOMIC DNA]</scope>
    <source>
        <strain evidence="3">SB210</strain>
    </source>
</reference>
<evidence type="ECO:0000313" key="2">
    <source>
        <dbReference type="EMBL" id="EAR87459.2"/>
    </source>
</evidence>
<dbReference type="RefSeq" id="XP_001007704.2">
    <property type="nucleotide sequence ID" value="XM_001007704.2"/>
</dbReference>
<keyword evidence="3" id="KW-1185">Reference proteome</keyword>
<name>I7M0F2_TETTS</name>
<dbReference type="EMBL" id="GG662853">
    <property type="protein sequence ID" value="EAR87459.2"/>
    <property type="molecule type" value="Genomic_DNA"/>
</dbReference>
<dbReference type="KEGG" id="tet:TTHERM_00062690"/>
<protein>
    <submittedName>
        <fullName evidence="2">Transmembrane protein, putative</fullName>
    </submittedName>
</protein>
<feature type="transmembrane region" description="Helical" evidence="1">
    <location>
        <begin position="1046"/>
        <end position="1067"/>
    </location>
</feature>
<proteinExistence type="predicted"/>
<evidence type="ECO:0000256" key="1">
    <source>
        <dbReference type="SAM" id="Phobius"/>
    </source>
</evidence>
<keyword evidence="1" id="KW-0472">Membrane</keyword>
<feature type="transmembrane region" description="Helical" evidence="1">
    <location>
        <begin position="780"/>
        <end position="806"/>
    </location>
</feature>
<gene>
    <name evidence="2" type="ORF">TTHERM_00062690</name>
</gene>
<sequence>MYLVDYYLRSIYNSVELDFDKYLCSGSSIFLEHISLQHQMYCQKPQFCFCSTKVDEKDKYKRSELVYEYIERYFEVELENIKKLSFLHVSYLAFLLDVQMNFNKFFVKANQIMRKCDSQILYLKSIKLLVQIGILFKKGALFQKNNQNPQNIQFIEILEFDDKINQCFLYSKQFLDQKKQLLQDIGQDYFDLNKANSDLLKLFHFRQEIYISLQQLIKKQISNNQLNFLIDVYENYLSPETQLSQLLIRLNKKNILNQKSHNFQIDGKKCYAFISLSENRGQVIKISNNFDQIVPNTSNKDVIGKNINFMQPSSIAKVHDAILNNYLTKFQSKNSSMHLNPIIGVDKDNWAIPYQIKLQTCQLATYNYGVCAQINLIEDCNQYILIDQAKNYEIITVSNSFYKQILEQSVGKQTVSHLKISQIIPCLPDMYLNIKESQTIKKNINCDNFTTVMIKPQGKNQLDWMKNPILDDVSDSNFLELDIYAIKGEMSSIENQFLHLIQLKIFEIVQIQEIHEKIEQLQNVFSILKKRQIQKSSFSNIVMSLEQIYPQQSRQSQSDNIFNSYKNSNNNTLTDQYAKQIQEQSEYSDELPLERQLNQRIEAQNTLDTKLQTFSPLNRFRVTQGDDYLNENNLELTRVTQILSPQNSFVALNSKQFYQLNSTDRELSITSRNQAEQLTLLNKKRFSKQKSNLQNEFNTFNSLKQKSLTLNYYIENHKSKNNIQKQQEQDQNNQIAQFNKKQEAKTNKQNFKAAGSLQSFNSHSSSRKNILTNIKQIDKFLGLLLVRVLGILGLVTFLVVTLVYFLTLNKQLENQKDDYSNLTWSSHLQSPIAEIITDNVFSRTFFLPFLVIPQQKQVQLSKDIDYELRINYNNTKASIEKYMKSDKSTTQLYNIVLNENIDYTFLQSMTLYDIHSVNFGYALEMIYALSFQVVNGLDTTTLNLIQIGLNLVSISEALTRFKTQAGDQRQKILSLFATISPQNIAYMLANIADCQNLMEKNSKNFDQKKKLSSKNLNNQTEQKSVSQFNQGILVQKRKNISITNHIPYFSFKVVLLSLFFFVLAQFGSVTNYILVNNFIEEEKANREFIGDLMNVYEFCITTSTLRIPLIIYKLQDNLSQTYIDLINQKLQMADGILKTMYDLVNKVYNDKRYEQQSFKNFVMQALQDDSCLVIQQNLNLLDNPQFSLELCNSIANGVFQQGLIQVVKLHTDLYSQRSPEILKSDMQNFFEMIIRQEQDLSETDHFYLRIYLEYVIECIESKITQITYDHYDYMIKMNQIIFSVSVIAFLFLIYISFFKFFEYSIGQIRQSKLLLNLLDIKAIEDNQYILTYLQIQR</sequence>
<feature type="transmembrane region" description="Helical" evidence="1">
    <location>
        <begin position="1280"/>
        <end position="1301"/>
    </location>
</feature>
<keyword evidence="1 2" id="KW-0812">Transmembrane</keyword>
<dbReference type="GeneID" id="7841856"/>
<dbReference type="Proteomes" id="UP000009168">
    <property type="component" value="Unassembled WGS sequence"/>
</dbReference>
<keyword evidence="1" id="KW-1133">Transmembrane helix</keyword>
<dbReference type="InParanoid" id="I7M0F2"/>
<accession>I7M0F2</accession>
<organism evidence="2 3">
    <name type="scientific">Tetrahymena thermophila (strain SB210)</name>
    <dbReference type="NCBI Taxonomy" id="312017"/>
    <lineage>
        <taxon>Eukaryota</taxon>
        <taxon>Sar</taxon>
        <taxon>Alveolata</taxon>
        <taxon>Ciliophora</taxon>
        <taxon>Intramacronucleata</taxon>
        <taxon>Oligohymenophorea</taxon>
        <taxon>Hymenostomatida</taxon>
        <taxon>Tetrahymenina</taxon>
        <taxon>Tetrahymenidae</taxon>
        <taxon>Tetrahymena</taxon>
    </lineage>
</organism>
<evidence type="ECO:0000313" key="3">
    <source>
        <dbReference type="Proteomes" id="UP000009168"/>
    </source>
</evidence>